<feature type="region of interest" description="Disordered" evidence="1">
    <location>
        <begin position="25"/>
        <end position="111"/>
    </location>
</feature>
<reference evidence="2" key="1">
    <citation type="submission" date="2021-03" db="EMBL/GenBank/DDBJ databases">
        <title>Draft genome sequence of rust myrtle Austropuccinia psidii MF-1, a brazilian biotype.</title>
        <authorList>
            <person name="Quecine M.C."/>
            <person name="Pachon D.M.R."/>
            <person name="Bonatelli M.L."/>
            <person name="Correr F.H."/>
            <person name="Franceschini L.M."/>
            <person name="Leite T.F."/>
            <person name="Margarido G.R.A."/>
            <person name="Almeida C.A."/>
            <person name="Ferrarezi J.A."/>
            <person name="Labate C.A."/>
        </authorList>
    </citation>
    <scope>NUCLEOTIDE SEQUENCE</scope>
    <source>
        <strain evidence="2">MF-1</strain>
    </source>
</reference>
<dbReference type="AlphaFoldDB" id="A0A9Q3HUJ8"/>
<accession>A0A9Q3HUJ8</accession>
<organism evidence="2 3">
    <name type="scientific">Austropuccinia psidii MF-1</name>
    <dbReference type="NCBI Taxonomy" id="1389203"/>
    <lineage>
        <taxon>Eukaryota</taxon>
        <taxon>Fungi</taxon>
        <taxon>Dikarya</taxon>
        <taxon>Basidiomycota</taxon>
        <taxon>Pucciniomycotina</taxon>
        <taxon>Pucciniomycetes</taxon>
        <taxon>Pucciniales</taxon>
        <taxon>Sphaerophragmiaceae</taxon>
        <taxon>Austropuccinia</taxon>
    </lineage>
</organism>
<dbReference type="Proteomes" id="UP000765509">
    <property type="component" value="Unassembled WGS sequence"/>
</dbReference>
<keyword evidence="3" id="KW-1185">Reference proteome</keyword>
<feature type="compositionally biased region" description="Pro residues" evidence="1">
    <location>
        <begin position="156"/>
        <end position="172"/>
    </location>
</feature>
<feature type="compositionally biased region" description="Pro residues" evidence="1">
    <location>
        <begin position="79"/>
        <end position="89"/>
    </location>
</feature>
<gene>
    <name evidence="2" type="ORF">O181_054660</name>
</gene>
<name>A0A9Q3HUJ8_9BASI</name>
<sequence length="201" mass="21866">MGFKRQSQFSVSSLTHFSSHNHTDLFPLLIEQNPPNPPQQDSPVPHMPREQTPQQPTPGPSGTCWLEDLSREPSQTQEPPIPGPSPSSEPPEDVPTCEQKSEVAPTQSTEEPLCKKLIHFLTLPNFSSPFLQPSPACPATPSSVIVINNTPVGSRPSPPPTLPPSPPVPPPFAAENPTASSHSYNDARQEFTNLRPKLMIP</sequence>
<protein>
    <submittedName>
        <fullName evidence="2">Uncharacterized protein</fullName>
    </submittedName>
</protein>
<evidence type="ECO:0000313" key="3">
    <source>
        <dbReference type="Proteomes" id="UP000765509"/>
    </source>
</evidence>
<proteinExistence type="predicted"/>
<feature type="region of interest" description="Disordered" evidence="1">
    <location>
        <begin position="149"/>
        <end position="201"/>
    </location>
</feature>
<evidence type="ECO:0000256" key="1">
    <source>
        <dbReference type="SAM" id="MobiDB-lite"/>
    </source>
</evidence>
<dbReference type="EMBL" id="AVOT02024330">
    <property type="protein sequence ID" value="MBW0514945.1"/>
    <property type="molecule type" value="Genomic_DNA"/>
</dbReference>
<comment type="caution">
    <text evidence="2">The sequence shown here is derived from an EMBL/GenBank/DDBJ whole genome shotgun (WGS) entry which is preliminary data.</text>
</comment>
<feature type="compositionally biased region" description="Polar residues" evidence="1">
    <location>
        <begin position="177"/>
        <end position="192"/>
    </location>
</feature>
<evidence type="ECO:0000313" key="2">
    <source>
        <dbReference type="EMBL" id="MBW0514945.1"/>
    </source>
</evidence>
<dbReference type="PRINTS" id="PR01217">
    <property type="entry name" value="PRICHEXTENSN"/>
</dbReference>